<organism evidence="2 3">
    <name type="scientific">Porcisia hertigi</name>
    <dbReference type="NCBI Taxonomy" id="2761500"/>
    <lineage>
        <taxon>Eukaryota</taxon>
        <taxon>Discoba</taxon>
        <taxon>Euglenozoa</taxon>
        <taxon>Kinetoplastea</taxon>
        <taxon>Metakinetoplastina</taxon>
        <taxon>Trypanosomatida</taxon>
        <taxon>Trypanosomatidae</taxon>
        <taxon>Leishmaniinae</taxon>
        <taxon>Porcisia</taxon>
    </lineage>
</organism>
<comment type="caution">
    <text evidence="2">The sequence shown here is derived from an EMBL/GenBank/DDBJ whole genome shotgun (WGS) entry which is preliminary data.</text>
</comment>
<dbReference type="GeneID" id="94288494"/>
<dbReference type="InterPro" id="IPR036895">
    <property type="entry name" value="Uracil-DNA_glycosylase-like_sf"/>
</dbReference>
<sequence length="310" mass="33797">MFSGPQSIKGASRAPAKRQVAASGRAGKRRTRYATAALPENTAIQRASAVSAKAPSVVDEEHPTGSAVHADSRVLFCGSFPPVKRSIRFFYPNPNNDMWKVLGLVFYDDADAFYSPVECTSSALSLPHPHPSFKSPRSGTATRALDEARILRFAGSQPIGFFDTCRRVRRHLGNSADSNVEVLERTDVVGDVLLHAPQCAGIITTGTLALTMLLHSLAAHGTFRTSTGVPVEVLFKTRQGKYKYNIPPIGGRLEWLPSEACAFRNALWIHRGPSTSRALPLKLEDKTMHYRRAVAAHLSIPLVGAYTHLL</sequence>
<dbReference type="Proteomes" id="UP000674318">
    <property type="component" value="Chromosome 32"/>
</dbReference>
<keyword evidence="3" id="KW-1185">Reference proteome</keyword>
<protein>
    <submittedName>
        <fullName evidence="2">Uncharacterized protein</fullName>
    </submittedName>
</protein>
<dbReference type="KEGG" id="phet:94288494"/>
<dbReference type="AlphaFoldDB" id="A0A836IEX6"/>
<dbReference type="EMBL" id="JAFJZO010000032">
    <property type="protein sequence ID" value="KAG5496091.1"/>
    <property type="molecule type" value="Genomic_DNA"/>
</dbReference>
<name>A0A836IEX6_9TRYP</name>
<gene>
    <name evidence="2" type="ORF">JKF63_02389</name>
</gene>
<feature type="region of interest" description="Disordered" evidence="1">
    <location>
        <begin position="1"/>
        <end position="31"/>
    </location>
</feature>
<dbReference type="Gene3D" id="3.40.470.10">
    <property type="entry name" value="Uracil-DNA glycosylase-like domain"/>
    <property type="match status" value="1"/>
</dbReference>
<evidence type="ECO:0000313" key="2">
    <source>
        <dbReference type="EMBL" id="KAG5496091.1"/>
    </source>
</evidence>
<accession>A0A836IEX6</accession>
<dbReference type="RefSeq" id="XP_067754574.1">
    <property type="nucleotide sequence ID" value="XM_067898417.1"/>
</dbReference>
<dbReference type="SUPFAM" id="SSF52141">
    <property type="entry name" value="Uracil-DNA glycosylase-like"/>
    <property type="match status" value="1"/>
</dbReference>
<reference evidence="2 3" key="1">
    <citation type="submission" date="2021-02" db="EMBL/GenBank/DDBJ databases">
        <title>Porcisia hertigi Genome sequencing and assembly.</title>
        <authorList>
            <person name="Almutairi H."/>
            <person name="Gatherer D."/>
        </authorList>
    </citation>
    <scope>NUCLEOTIDE SEQUENCE [LARGE SCALE GENOMIC DNA]</scope>
    <source>
        <strain evidence="2 3">C119</strain>
    </source>
</reference>
<evidence type="ECO:0000256" key="1">
    <source>
        <dbReference type="SAM" id="MobiDB-lite"/>
    </source>
</evidence>
<proteinExistence type="predicted"/>
<evidence type="ECO:0000313" key="3">
    <source>
        <dbReference type="Proteomes" id="UP000674318"/>
    </source>
</evidence>
<dbReference type="OrthoDB" id="270855at2759"/>